<keyword evidence="2" id="KW-1185">Reference proteome</keyword>
<evidence type="ECO:0000313" key="2">
    <source>
        <dbReference type="Proteomes" id="UP000033616"/>
    </source>
</evidence>
<dbReference type="PATRIC" id="fig|1359168.3.peg.439"/>
<accession>A0A0F3MLW1</accession>
<evidence type="ECO:0008006" key="3">
    <source>
        <dbReference type="Google" id="ProtNLM"/>
    </source>
</evidence>
<dbReference type="AlphaFoldDB" id="A0A0F3MLW1"/>
<proteinExistence type="predicted"/>
<sequence length="177" mass="20425">MIDSNSANPKAKHVYMKARFKHVCDFIMEGTLAAQAKCIIYYSKFDPTISIINATMHYYSCIQNIARFYVYDLSRECGSISSDWARPEDGLYESFDFKSYFIDPSRKAFLVKVYDEIAGFVLLNQATEDSTNTWNMGEFFIIAKFKSVSIATRVAKEIWNMHPGKWKFLLSLIISQP</sequence>
<comment type="caution">
    <text evidence="1">The sequence shown here is derived from an EMBL/GenBank/DDBJ whole genome shotgun (WGS) entry which is preliminary data.</text>
</comment>
<dbReference type="RefSeq" id="WP_232296973.1">
    <property type="nucleotide sequence ID" value="NZ_LANP01000020.1"/>
</dbReference>
<name>A0A0F3MLW1_9RICK</name>
<protein>
    <recommendedName>
        <fullName evidence="3">Acetyltransferase domain protein</fullName>
    </recommendedName>
</protein>
<gene>
    <name evidence="1" type="ORF">OCHUTO_0790</name>
</gene>
<evidence type="ECO:0000313" key="1">
    <source>
        <dbReference type="EMBL" id="KJV55564.1"/>
    </source>
</evidence>
<dbReference type="Proteomes" id="UP000033616">
    <property type="component" value="Unassembled WGS sequence"/>
</dbReference>
<dbReference type="STRING" id="1359168.OCHUTO_0790"/>
<organism evidence="1 2">
    <name type="scientific">Orientia chuto str. Dubai</name>
    <dbReference type="NCBI Taxonomy" id="1359168"/>
    <lineage>
        <taxon>Bacteria</taxon>
        <taxon>Pseudomonadati</taxon>
        <taxon>Pseudomonadota</taxon>
        <taxon>Alphaproteobacteria</taxon>
        <taxon>Rickettsiales</taxon>
        <taxon>Rickettsiaceae</taxon>
        <taxon>Rickettsieae</taxon>
        <taxon>Orientia</taxon>
    </lineage>
</organism>
<dbReference type="EMBL" id="LANP01000020">
    <property type="protein sequence ID" value="KJV55564.1"/>
    <property type="molecule type" value="Genomic_DNA"/>
</dbReference>
<reference evidence="1 2" key="1">
    <citation type="submission" date="2015-02" db="EMBL/GenBank/DDBJ databases">
        <title>Genome Sequencing of Rickettsiales.</title>
        <authorList>
            <person name="Daugherty S.C."/>
            <person name="Su Q."/>
            <person name="Abolude K."/>
            <person name="Beier-Sexton M."/>
            <person name="Carlyon J.A."/>
            <person name="Carter R."/>
            <person name="Day N.P."/>
            <person name="Dumler S.J."/>
            <person name="Dyachenko V."/>
            <person name="Godinez A."/>
            <person name="Kurtti T.J."/>
            <person name="Lichay M."/>
            <person name="Mullins K.E."/>
            <person name="Ott S."/>
            <person name="Pappas-Brown V."/>
            <person name="Paris D.H."/>
            <person name="Patel P."/>
            <person name="Richards A.L."/>
            <person name="Sadzewicz L."/>
            <person name="Sears K."/>
            <person name="Seidman D."/>
            <person name="Sengamalay N."/>
            <person name="Stenos J."/>
            <person name="Tallon L.J."/>
            <person name="Vincent G."/>
            <person name="Fraser C.M."/>
            <person name="Munderloh U."/>
            <person name="Dunning-Hotopp J.C."/>
        </authorList>
    </citation>
    <scope>NUCLEOTIDE SEQUENCE [LARGE SCALE GENOMIC DNA]</scope>
    <source>
        <strain evidence="1 2">Fuller</strain>
    </source>
</reference>